<evidence type="ECO:0000313" key="2">
    <source>
        <dbReference type="Proteomes" id="UP000800036"/>
    </source>
</evidence>
<keyword evidence="2" id="KW-1185">Reference proteome</keyword>
<dbReference type="Proteomes" id="UP000800036">
    <property type="component" value="Unassembled WGS sequence"/>
</dbReference>
<name>A0A6A5UPT7_9PLEO</name>
<gene>
    <name evidence="1" type="ORF">BU23DRAFT_325784</name>
</gene>
<reference evidence="1" key="1">
    <citation type="journal article" date="2020" name="Stud. Mycol.">
        <title>101 Dothideomycetes genomes: a test case for predicting lifestyles and emergence of pathogens.</title>
        <authorList>
            <person name="Haridas S."/>
            <person name="Albert R."/>
            <person name="Binder M."/>
            <person name="Bloem J."/>
            <person name="Labutti K."/>
            <person name="Salamov A."/>
            <person name="Andreopoulos B."/>
            <person name="Baker S."/>
            <person name="Barry K."/>
            <person name="Bills G."/>
            <person name="Bluhm B."/>
            <person name="Cannon C."/>
            <person name="Castanera R."/>
            <person name="Culley D."/>
            <person name="Daum C."/>
            <person name="Ezra D."/>
            <person name="Gonzalez J."/>
            <person name="Henrissat B."/>
            <person name="Kuo A."/>
            <person name="Liang C."/>
            <person name="Lipzen A."/>
            <person name="Lutzoni F."/>
            <person name="Magnuson J."/>
            <person name="Mondo S."/>
            <person name="Nolan M."/>
            <person name="Ohm R."/>
            <person name="Pangilinan J."/>
            <person name="Park H.-J."/>
            <person name="Ramirez L."/>
            <person name="Alfaro M."/>
            <person name="Sun H."/>
            <person name="Tritt A."/>
            <person name="Yoshinaga Y."/>
            <person name="Zwiers L.-H."/>
            <person name="Turgeon B."/>
            <person name="Goodwin S."/>
            <person name="Spatafora J."/>
            <person name="Crous P."/>
            <person name="Grigoriev I."/>
        </authorList>
    </citation>
    <scope>NUCLEOTIDE SEQUENCE</scope>
    <source>
        <strain evidence="1">CBS 107.79</strain>
    </source>
</reference>
<accession>A0A6A5UPT7</accession>
<dbReference type="EMBL" id="ML976746">
    <property type="protein sequence ID" value="KAF1966420.1"/>
    <property type="molecule type" value="Genomic_DNA"/>
</dbReference>
<proteinExistence type="predicted"/>
<dbReference type="AlphaFoldDB" id="A0A6A5UPT7"/>
<protein>
    <submittedName>
        <fullName evidence="1">Uncharacterized protein</fullName>
    </submittedName>
</protein>
<evidence type="ECO:0000313" key="1">
    <source>
        <dbReference type="EMBL" id="KAF1966420.1"/>
    </source>
</evidence>
<sequence length="113" mass="12931">MYKITTFSLNQDQGTPFTVFQVLVAENFKPDRTINGVGLIGELRALGTRSTNHRDNRFILFVLWCLQGQLGISKIRPLDVEVGLSVVDTPDYDTDLQVNPTFKRIYNDVIDYY</sequence>
<dbReference type="OrthoDB" id="10613840at2759"/>
<organism evidence="1 2">
    <name type="scientific">Bimuria novae-zelandiae CBS 107.79</name>
    <dbReference type="NCBI Taxonomy" id="1447943"/>
    <lineage>
        <taxon>Eukaryota</taxon>
        <taxon>Fungi</taxon>
        <taxon>Dikarya</taxon>
        <taxon>Ascomycota</taxon>
        <taxon>Pezizomycotina</taxon>
        <taxon>Dothideomycetes</taxon>
        <taxon>Pleosporomycetidae</taxon>
        <taxon>Pleosporales</taxon>
        <taxon>Massarineae</taxon>
        <taxon>Didymosphaeriaceae</taxon>
        <taxon>Bimuria</taxon>
    </lineage>
</organism>